<name>A0A5K7YXK3_9BACT</name>
<gene>
    <name evidence="5" type="ORF">DSCW_04870</name>
</gene>
<dbReference type="PANTHER" id="PTHR32347:SF29">
    <property type="entry name" value="UPF0194 MEMBRANE PROTEIN YBHG"/>
    <property type="match status" value="1"/>
</dbReference>
<dbReference type="PANTHER" id="PTHR32347">
    <property type="entry name" value="EFFLUX SYSTEM COMPONENT YKNX-RELATED"/>
    <property type="match status" value="1"/>
</dbReference>
<evidence type="ECO:0000256" key="2">
    <source>
        <dbReference type="ARBA" id="ARBA00023054"/>
    </source>
</evidence>
<dbReference type="Pfam" id="PF25881">
    <property type="entry name" value="HH_YBHG"/>
    <property type="match status" value="1"/>
</dbReference>
<comment type="subcellular location">
    <subcellularLocation>
        <location evidence="1">Cell envelope</location>
    </subcellularLocation>
</comment>
<evidence type="ECO:0000259" key="4">
    <source>
        <dbReference type="Pfam" id="PF25881"/>
    </source>
</evidence>
<evidence type="ECO:0000256" key="3">
    <source>
        <dbReference type="SAM" id="Coils"/>
    </source>
</evidence>
<dbReference type="KEGG" id="dwd:DSCW_04870"/>
<dbReference type="OrthoDB" id="9778236at2"/>
<dbReference type="GO" id="GO:0030313">
    <property type="term" value="C:cell envelope"/>
    <property type="evidence" value="ECO:0007669"/>
    <property type="project" value="UniProtKB-SubCell"/>
</dbReference>
<evidence type="ECO:0000313" key="5">
    <source>
        <dbReference type="EMBL" id="BBO73070.1"/>
    </source>
</evidence>
<dbReference type="Proteomes" id="UP000427769">
    <property type="component" value="Chromosome"/>
</dbReference>
<dbReference type="Gene3D" id="2.40.50.100">
    <property type="match status" value="1"/>
</dbReference>
<feature type="domain" description="YbhG-like alpha-helical hairpin" evidence="4">
    <location>
        <begin position="91"/>
        <end position="218"/>
    </location>
</feature>
<organism evidence="5 6">
    <name type="scientific">Desulfosarcina widdelii</name>
    <dbReference type="NCBI Taxonomy" id="947919"/>
    <lineage>
        <taxon>Bacteria</taxon>
        <taxon>Pseudomonadati</taxon>
        <taxon>Thermodesulfobacteriota</taxon>
        <taxon>Desulfobacteria</taxon>
        <taxon>Desulfobacterales</taxon>
        <taxon>Desulfosarcinaceae</taxon>
        <taxon>Desulfosarcina</taxon>
    </lineage>
</organism>
<reference evidence="5 6" key="1">
    <citation type="submission" date="2019-11" db="EMBL/GenBank/DDBJ databases">
        <title>Comparative genomics of hydrocarbon-degrading Desulfosarcina strains.</title>
        <authorList>
            <person name="Watanabe M."/>
            <person name="Kojima H."/>
            <person name="Fukui M."/>
        </authorList>
    </citation>
    <scope>NUCLEOTIDE SEQUENCE [LARGE SCALE GENOMIC DNA]</scope>
    <source>
        <strain evidence="5 6">PP31</strain>
    </source>
</reference>
<dbReference type="Gene3D" id="2.40.30.170">
    <property type="match status" value="1"/>
</dbReference>
<keyword evidence="6" id="KW-1185">Reference proteome</keyword>
<evidence type="ECO:0000256" key="1">
    <source>
        <dbReference type="ARBA" id="ARBA00004196"/>
    </source>
</evidence>
<sequence>MKKILIPVVPLLVIVGAGLLLCRGGKNIAMTIGDQKYQLCGSRESGKQELTLLGNIDIRQVSLAFEEDGRVDAMPVQEGDSVQAGQLVATLDTQTLSIQAQQARARLEAQRQTVLELQAGSRPQEIAQGKARLASARAEAAYAHDDLLRLEGISKNTGGRGVSRQELAKARSNDRAARAKVEEMQENLTLLELGARVEERERAKARLKEIQADLDLILHRIELGVLKAPVDAIVRARLLEPGDMASSQKPVYTLALTDPKWVRVYAGEKDLGRIMPGMGASVFTDSRPGIPVEGQVGYISSVAEFTPKPVQTEELRTSLLYEVRVFVKDPENILRMGQPVTVKLHTNE</sequence>
<dbReference type="EMBL" id="AP021875">
    <property type="protein sequence ID" value="BBO73070.1"/>
    <property type="molecule type" value="Genomic_DNA"/>
</dbReference>
<evidence type="ECO:0000313" key="6">
    <source>
        <dbReference type="Proteomes" id="UP000427769"/>
    </source>
</evidence>
<keyword evidence="2 3" id="KW-0175">Coiled coil</keyword>
<feature type="coiled-coil region" evidence="3">
    <location>
        <begin position="167"/>
        <end position="220"/>
    </location>
</feature>
<dbReference type="RefSeq" id="WP_155302213.1">
    <property type="nucleotide sequence ID" value="NZ_AP021875.1"/>
</dbReference>
<dbReference type="AlphaFoldDB" id="A0A5K7YXK3"/>
<protein>
    <submittedName>
        <fullName evidence="5">Membrane protein</fullName>
    </submittedName>
</protein>
<dbReference type="SUPFAM" id="SSF111369">
    <property type="entry name" value="HlyD-like secretion proteins"/>
    <property type="match status" value="2"/>
</dbReference>
<accession>A0A5K7YXK3</accession>
<dbReference type="InterPro" id="IPR050465">
    <property type="entry name" value="UPF0194_transport"/>
</dbReference>
<proteinExistence type="predicted"/>
<dbReference type="InterPro" id="IPR059052">
    <property type="entry name" value="HH_YbhG-like"/>
</dbReference>